<dbReference type="InterPro" id="IPR003171">
    <property type="entry name" value="Mehydrof_redctse-like"/>
</dbReference>
<keyword evidence="8" id="KW-1185">Reference proteome</keyword>
<comment type="similarity">
    <text evidence="3">Belongs to the methylenetetrahydrofolate reductase family.</text>
</comment>
<dbReference type="PANTHER" id="PTHR45754">
    <property type="entry name" value="METHYLENETETRAHYDROFOLATE REDUCTASE"/>
    <property type="match status" value="1"/>
</dbReference>
<reference evidence="9" key="1">
    <citation type="submission" date="2025-08" db="UniProtKB">
        <authorList>
            <consortium name="RefSeq"/>
        </authorList>
    </citation>
    <scope>IDENTIFICATION</scope>
    <source>
        <strain evidence="9">MV-25-SWS-2005</strain>
        <tissue evidence="9">Whole body</tissue>
    </source>
</reference>
<evidence type="ECO:0000256" key="4">
    <source>
        <dbReference type="ARBA" id="ARBA00022630"/>
    </source>
</evidence>
<keyword evidence="4" id="KW-0285">Flavoprotein</keyword>
<dbReference type="Pfam" id="PF02219">
    <property type="entry name" value="MTHFR"/>
    <property type="match status" value="1"/>
</dbReference>
<evidence type="ECO:0000256" key="6">
    <source>
        <dbReference type="ARBA" id="ARBA00023002"/>
    </source>
</evidence>
<evidence type="ECO:0000313" key="8">
    <source>
        <dbReference type="Proteomes" id="UP000001819"/>
    </source>
</evidence>
<proteinExistence type="inferred from homology"/>
<comment type="pathway">
    <text evidence="2 7">One-carbon metabolism; tetrahydrofolate interconversion.</text>
</comment>
<evidence type="ECO:0000256" key="7">
    <source>
        <dbReference type="RuleBase" id="RU004254"/>
    </source>
</evidence>
<evidence type="ECO:0000256" key="3">
    <source>
        <dbReference type="ARBA" id="ARBA00006743"/>
    </source>
</evidence>
<dbReference type="InterPro" id="IPR029041">
    <property type="entry name" value="FAD-linked_oxidoreductase-like"/>
</dbReference>
<dbReference type="Gene3D" id="3.20.20.220">
    <property type="match status" value="1"/>
</dbReference>
<evidence type="ECO:0000313" key="9">
    <source>
        <dbReference type="RefSeq" id="XP_001353919.4"/>
    </source>
</evidence>
<dbReference type="SUPFAM" id="SSF51730">
    <property type="entry name" value="FAD-linked oxidoreductase"/>
    <property type="match status" value="1"/>
</dbReference>
<dbReference type="GO" id="GO:0005829">
    <property type="term" value="C:cytosol"/>
    <property type="evidence" value="ECO:0007669"/>
    <property type="project" value="TreeGrafter"/>
</dbReference>
<dbReference type="PANTHER" id="PTHR45754:SF3">
    <property type="entry name" value="METHYLENETETRAHYDROFOLATE REDUCTASE (NADPH)"/>
    <property type="match status" value="1"/>
</dbReference>
<dbReference type="RefSeq" id="XP_001353919.4">
    <property type="nucleotide sequence ID" value="XM_001353883.4"/>
</dbReference>
<dbReference type="KEGG" id="dpo:4813819"/>
<dbReference type="AlphaFoldDB" id="A0A6I8UDT4"/>
<dbReference type="GO" id="GO:0035999">
    <property type="term" value="P:tetrahydrofolate interconversion"/>
    <property type="evidence" value="ECO:0007669"/>
    <property type="project" value="UniProtKB-UniPathway"/>
</dbReference>
<dbReference type="GO" id="GO:0004489">
    <property type="term" value="F:methylenetetrahydrofolate reductase [NAD(P)H] activity"/>
    <property type="evidence" value="ECO:0007669"/>
    <property type="project" value="InterPro"/>
</dbReference>
<evidence type="ECO:0000256" key="5">
    <source>
        <dbReference type="ARBA" id="ARBA00022827"/>
    </source>
</evidence>
<protein>
    <submittedName>
        <fullName evidence="9">Methylenetetrahydrofolate reductase 1</fullName>
    </submittedName>
</protein>
<accession>A0A6I8UDT4</accession>
<gene>
    <name evidence="9" type="primary">LOC4813819</name>
</gene>
<evidence type="ECO:0000256" key="1">
    <source>
        <dbReference type="ARBA" id="ARBA00001974"/>
    </source>
</evidence>
<keyword evidence="6" id="KW-0560">Oxidoreductase</keyword>
<name>A0A6I8UDT4_DROPS</name>
<organism evidence="8 9">
    <name type="scientific">Drosophila pseudoobscura pseudoobscura</name>
    <name type="common">Fruit fly</name>
    <dbReference type="NCBI Taxonomy" id="46245"/>
    <lineage>
        <taxon>Eukaryota</taxon>
        <taxon>Metazoa</taxon>
        <taxon>Ecdysozoa</taxon>
        <taxon>Arthropoda</taxon>
        <taxon>Hexapoda</taxon>
        <taxon>Insecta</taxon>
        <taxon>Pterygota</taxon>
        <taxon>Neoptera</taxon>
        <taxon>Endopterygota</taxon>
        <taxon>Diptera</taxon>
        <taxon>Brachycera</taxon>
        <taxon>Muscomorpha</taxon>
        <taxon>Ephydroidea</taxon>
        <taxon>Drosophilidae</taxon>
        <taxon>Drosophila</taxon>
        <taxon>Sophophora</taxon>
    </lineage>
</organism>
<comment type="cofactor">
    <cofactor evidence="1">
        <name>FAD</name>
        <dbReference type="ChEBI" id="CHEBI:57692"/>
    </cofactor>
</comment>
<sequence>MFAKFLPTKTYLCFNASSDSYFKTILLVLRSAPGWRCSSASRKASVRRLDCGLPQRSDDRRAITHTNVKLIRTSAKSIRETVTAADRYSRYQAQFRAICQRVSIFESDCEMHATETVPSIGLAPISYVPCVHYATHQNGTDHRELRVADLVAERTARRQFFYGIEMVASQEGKPTCLDFNEFLPVLPTFLSIVWLGATYCSVDPIELVTSLQLARSLEARIPVMPHLSLYCLTEERLNEFLALNFTNVLPIRGDAVKEGQTFRYTQQVVEHIRRQRGDRISICVAGYPEGYTNLAEPQDPAEAMRYLKAKIAAGADCIITQMCYRSDTIIQFIKDVRSAGITVPIVVGQLVADSFRTYCLSENIAGVHLPPGLRSELLAIESDAERVSQFFIQLSIRIIRDILAADVGVYGVQFYTFNQFAPVQAVLKELRTLDILKDEGGQ</sequence>
<dbReference type="UniPathway" id="UPA00193"/>
<dbReference type="GO" id="GO:0009086">
    <property type="term" value="P:methionine biosynthetic process"/>
    <property type="evidence" value="ECO:0007669"/>
    <property type="project" value="TreeGrafter"/>
</dbReference>
<dbReference type="InParanoid" id="A0A6I8UDT4"/>
<dbReference type="GO" id="GO:0071949">
    <property type="term" value="F:FAD binding"/>
    <property type="evidence" value="ECO:0007669"/>
    <property type="project" value="TreeGrafter"/>
</dbReference>
<evidence type="ECO:0000256" key="2">
    <source>
        <dbReference type="ARBA" id="ARBA00004777"/>
    </source>
</evidence>
<keyword evidence="5" id="KW-0274">FAD</keyword>
<dbReference type="CDD" id="cd00537">
    <property type="entry name" value="MTHFR"/>
    <property type="match status" value="1"/>
</dbReference>
<dbReference type="Proteomes" id="UP000001819">
    <property type="component" value="Chromosome X"/>
</dbReference>
<dbReference type="FunCoup" id="A0A6I8UDT4">
    <property type="interactions" value="13"/>
</dbReference>